<sequence length="1018" mass="114144">MAERVQQPPAKRLCCRPGYNPACRQGQRAGGVLCGGPGSAPGGSGKTHNPESLLDIAARRVAEKWPFQRVEERFERIPEPVQRRIVYWSFPRSEKEICMYSSFNAGGEESGTSGENHEETQLPFLRGVTLLEGGWVDNVLQVGFHLSGTVTDPATSSQPEIICSVSVSFDRCKITAVTCSCGNKDIFYCAHVVALALYRVRKPDQVKLHLPISETLFQMSRDQLQKFVQYLISVHHTEVLPTAQKLADEILSTNSEINQVHGAPDPTAGASVDDENCWHLDEEQVQEQVKLFLSQGGYHGSGKQLNLLFSKVREMLRMRDSNGARMLTLITEQFMADPRLALWRQQGTTMTDKYRQLWDELGALWMCIVLNPHCKTEQKCWWLKQLRRWNSVDVCPWEDGNHGNDLPNLTHSLPQELLHKGITSITNMEGWVGHPLDPIGTLFSTLTETGRGAEEGANTCLDLSAWHSDMEKKVSGDLGPVPNTVGESYVALAVETALIGLGQQRVMPDGLYAQEKVCRNEEQLLAKLQEVELDDMLVKIFRKQAVFLLESGPYSGHGEIVHRESVPMHTFTRYLFTSLLPHDAELAYKIALRAMRLPVLESTASSGDLSRPHHMVSVVPNRYPRWFTLTHIESQQCELASTMLTAAKGDSRKLETVLESIQKNIHSSSHIFKLGQDAFKIATLMDSLPDITLLKVSLELGLQVMRITLSTLNWRRREMVRWLVTCATEVGVYALDSIMQSWFTLFTPTEATSIVATTVMSNTTIVRLHLDCHQQENLASSARTLALQCAMKDPQNCALSALTLCEKDHIAFETAYQIVLDAAATGMSYTQLFTIARYMEHRGYPMRAYKLATLAMAHLNLSYNQDTHPAINDVLWACALSHSLGKNELAAVIPLVVKSVKCATVLSDILRRCTLTTPGLVSALHSRRNSGKLMSLDKAPLRQLLDATIGAYINTTHSRLTHISPRHYSEFIEFLGKTRETFLMAQDGHIQFTQFIDNLKQIYKGKKKLMMLVRERFG</sequence>
<dbReference type="GO" id="GO:0031462">
    <property type="term" value="C:Cul2-RING ubiquitin ligase complex"/>
    <property type="evidence" value="ECO:0007669"/>
    <property type="project" value="TreeGrafter"/>
</dbReference>
<dbReference type="AlphaFoldDB" id="A0A8C8MG90"/>
<keyword evidence="3" id="KW-0862">Zinc</keyword>
<dbReference type="InterPro" id="IPR007527">
    <property type="entry name" value="Znf_SWIM"/>
</dbReference>
<dbReference type="GeneTree" id="ENSGT00940000155496"/>
<dbReference type="PANTHER" id="PTHR22619:SF3">
    <property type="entry name" value="ZINC FINGER SWIM DOMAIN-CONTAINING PROTEIN 6"/>
    <property type="match status" value="1"/>
</dbReference>
<gene>
    <name evidence="6" type="primary">ZSWIM5</name>
</gene>
<proteinExistence type="predicted"/>
<dbReference type="InterPro" id="IPR048370">
    <property type="entry name" value="ZSWIM4-8_C"/>
</dbReference>
<name>A0A8C8MG90_ONCTS</name>
<evidence type="ECO:0000256" key="2">
    <source>
        <dbReference type="ARBA" id="ARBA00022771"/>
    </source>
</evidence>
<accession>A0A8C8MG90</accession>
<evidence type="ECO:0000256" key="1">
    <source>
        <dbReference type="ARBA" id="ARBA00022723"/>
    </source>
</evidence>
<feature type="domain" description="SWIM-type" evidence="5">
    <location>
        <begin position="163"/>
        <end position="200"/>
    </location>
</feature>
<evidence type="ECO:0000313" key="6">
    <source>
        <dbReference type="Ensembl" id="ENSOTSP00005089841.2"/>
    </source>
</evidence>
<organism evidence="6 7">
    <name type="scientific">Oncorhynchus tshawytscha</name>
    <name type="common">Chinook salmon</name>
    <name type="synonym">Salmo tshawytscha</name>
    <dbReference type="NCBI Taxonomy" id="74940"/>
    <lineage>
        <taxon>Eukaryota</taxon>
        <taxon>Metazoa</taxon>
        <taxon>Chordata</taxon>
        <taxon>Craniata</taxon>
        <taxon>Vertebrata</taxon>
        <taxon>Euteleostomi</taxon>
        <taxon>Actinopterygii</taxon>
        <taxon>Neopterygii</taxon>
        <taxon>Teleostei</taxon>
        <taxon>Protacanthopterygii</taxon>
        <taxon>Salmoniformes</taxon>
        <taxon>Salmonidae</taxon>
        <taxon>Salmoninae</taxon>
        <taxon>Oncorhynchus</taxon>
    </lineage>
</organism>
<keyword evidence="7" id="KW-1185">Reference proteome</keyword>
<evidence type="ECO:0000313" key="7">
    <source>
        <dbReference type="Proteomes" id="UP000694402"/>
    </source>
</evidence>
<evidence type="ECO:0000256" key="4">
    <source>
        <dbReference type="PROSITE-ProRule" id="PRU00325"/>
    </source>
</evidence>
<reference evidence="6" key="2">
    <citation type="submission" date="2025-09" db="UniProtKB">
        <authorList>
            <consortium name="Ensembl"/>
        </authorList>
    </citation>
    <scope>IDENTIFICATION</scope>
</reference>
<evidence type="ECO:0000259" key="5">
    <source>
        <dbReference type="PROSITE" id="PS50966"/>
    </source>
</evidence>
<dbReference type="GO" id="GO:0008270">
    <property type="term" value="F:zinc ion binding"/>
    <property type="evidence" value="ECO:0007669"/>
    <property type="project" value="UniProtKB-KW"/>
</dbReference>
<evidence type="ECO:0000256" key="3">
    <source>
        <dbReference type="ARBA" id="ARBA00022833"/>
    </source>
</evidence>
<dbReference type="PROSITE" id="PS50966">
    <property type="entry name" value="ZF_SWIM"/>
    <property type="match status" value="1"/>
</dbReference>
<keyword evidence="1" id="KW-0479">Metal-binding</keyword>
<dbReference type="Pfam" id="PF21055">
    <property type="entry name" value="ZSWIM4-8_C"/>
    <property type="match status" value="1"/>
</dbReference>
<dbReference type="Proteomes" id="UP000694402">
    <property type="component" value="Unassembled WGS sequence"/>
</dbReference>
<dbReference type="PANTHER" id="PTHR22619">
    <property type="entry name" value="ZINC FINGER SWIM DOMAIN CONTAINING PROTEIN 4, 5, 6"/>
    <property type="match status" value="1"/>
</dbReference>
<dbReference type="Ensembl" id="ENSOTST00005097527.2">
    <property type="protein sequence ID" value="ENSOTSP00005089841.2"/>
    <property type="gene ID" value="ENSOTSG00005029104.2"/>
</dbReference>
<keyword evidence="2 4" id="KW-0863">Zinc-finger</keyword>
<protein>
    <recommendedName>
        <fullName evidence="5">SWIM-type domain-containing protein</fullName>
    </recommendedName>
</protein>
<reference evidence="6" key="1">
    <citation type="submission" date="2025-08" db="UniProtKB">
        <authorList>
            <consortium name="Ensembl"/>
        </authorList>
    </citation>
    <scope>IDENTIFICATION</scope>
</reference>